<organism evidence="10 11">
    <name type="scientific">Sporomusa silvacetica DSM 10669</name>
    <dbReference type="NCBI Taxonomy" id="1123289"/>
    <lineage>
        <taxon>Bacteria</taxon>
        <taxon>Bacillati</taxon>
        <taxon>Bacillota</taxon>
        <taxon>Negativicutes</taxon>
        <taxon>Selenomonadales</taxon>
        <taxon>Sporomusaceae</taxon>
        <taxon>Sporomusa</taxon>
    </lineage>
</organism>
<keyword evidence="6 7" id="KW-0472">Membrane</keyword>
<evidence type="ECO:0000259" key="9">
    <source>
        <dbReference type="PROSITE" id="PS50929"/>
    </source>
</evidence>
<dbReference type="EMBL" id="CP155573">
    <property type="protein sequence ID" value="XFO66478.1"/>
    <property type="molecule type" value="Genomic_DNA"/>
</dbReference>
<dbReference type="Gene3D" id="1.20.1560.10">
    <property type="entry name" value="ABC transporter type 1, transmembrane domain"/>
    <property type="match status" value="1"/>
</dbReference>
<comment type="subcellular location">
    <subcellularLocation>
        <location evidence="1">Cell membrane</location>
        <topology evidence="1">Multi-pass membrane protein</topology>
    </subcellularLocation>
</comment>
<dbReference type="GO" id="GO:0005524">
    <property type="term" value="F:ATP binding"/>
    <property type="evidence" value="ECO:0007669"/>
    <property type="project" value="UniProtKB-KW"/>
</dbReference>
<dbReference type="PANTHER" id="PTHR24221:SF654">
    <property type="entry name" value="ATP-BINDING CASSETTE SUB-FAMILY B MEMBER 6"/>
    <property type="match status" value="1"/>
</dbReference>
<evidence type="ECO:0000256" key="2">
    <source>
        <dbReference type="ARBA" id="ARBA00022692"/>
    </source>
</evidence>
<dbReference type="SUPFAM" id="SSF52540">
    <property type="entry name" value="P-loop containing nucleoside triphosphate hydrolases"/>
    <property type="match status" value="1"/>
</dbReference>
<evidence type="ECO:0000256" key="7">
    <source>
        <dbReference type="SAM" id="Phobius"/>
    </source>
</evidence>
<dbReference type="InterPro" id="IPR027417">
    <property type="entry name" value="P-loop_NTPase"/>
</dbReference>
<evidence type="ECO:0000313" key="10">
    <source>
        <dbReference type="EMBL" id="XFO66478.1"/>
    </source>
</evidence>
<evidence type="ECO:0000313" key="11">
    <source>
        <dbReference type="Proteomes" id="UP000216752"/>
    </source>
</evidence>
<protein>
    <submittedName>
        <fullName evidence="10">Vitamin B12 import ATP-binding protein BtuD</fullName>
    </submittedName>
</protein>
<accession>A0ABZ3IM75</accession>
<feature type="transmembrane region" description="Helical" evidence="7">
    <location>
        <begin position="20"/>
        <end position="53"/>
    </location>
</feature>
<dbReference type="PROSITE" id="PS00211">
    <property type="entry name" value="ABC_TRANSPORTER_1"/>
    <property type="match status" value="1"/>
</dbReference>
<dbReference type="InterPro" id="IPR003439">
    <property type="entry name" value="ABC_transporter-like_ATP-bd"/>
</dbReference>
<dbReference type="PROSITE" id="PS50893">
    <property type="entry name" value="ABC_TRANSPORTER_2"/>
    <property type="match status" value="1"/>
</dbReference>
<feature type="domain" description="ABC transporter" evidence="8">
    <location>
        <begin position="355"/>
        <end position="590"/>
    </location>
</feature>
<gene>
    <name evidence="10" type="primary">btuD_7</name>
    <name evidence="10" type="ORF">SPSIL_026280</name>
</gene>
<dbReference type="InterPro" id="IPR011527">
    <property type="entry name" value="ABC1_TM_dom"/>
</dbReference>
<dbReference type="Pfam" id="PF00664">
    <property type="entry name" value="ABC_membrane"/>
    <property type="match status" value="1"/>
</dbReference>
<feature type="domain" description="ABC transmembrane type-1" evidence="9">
    <location>
        <begin position="20"/>
        <end position="318"/>
    </location>
</feature>
<evidence type="ECO:0000256" key="6">
    <source>
        <dbReference type="ARBA" id="ARBA00023136"/>
    </source>
</evidence>
<feature type="transmembrane region" description="Helical" evidence="7">
    <location>
        <begin position="180"/>
        <end position="197"/>
    </location>
</feature>
<reference evidence="10" key="1">
    <citation type="submission" date="2024-05" db="EMBL/GenBank/DDBJ databases">
        <title>Isolation and characterization of Sporomusa carbonis sp. nov., a carboxydotrophic hydrogenogen in the genus of Sporomusa isolated from a charcoal burning pile.</title>
        <authorList>
            <person name="Boeer T."/>
            <person name="Rosenbaum F."/>
            <person name="Eysell L."/>
            <person name="Mueller V."/>
            <person name="Daniel R."/>
            <person name="Poehlein A."/>
        </authorList>
    </citation>
    <scope>NUCLEOTIDE SEQUENCE [LARGE SCALE GENOMIC DNA]</scope>
    <source>
        <strain evidence="10">DSM 10669</strain>
    </source>
</reference>
<evidence type="ECO:0000256" key="4">
    <source>
        <dbReference type="ARBA" id="ARBA00022840"/>
    </source>
</evidence>
<evidence type="ECO:0000256" key="3">
    <source>
        <dbReference type="ARBA" id="ARBA00022741"/>
    </source>
</evidence>
<dbReference type="Gene3D" id="3.40.50.300">
    <property type="entry name" value="P-loop containing nucleotide triphosphate hydrolases"/>
    <property type="match status" value="1"/>
</dbReference>
<dbReference type="RefSeq" id="WP_094602886.1">
    <property type="nucleotide sequence ID" value="NZ_CP155573.1"/>
</dbReference>
<feature type="transmembrane region" description="Helical" evidence="7">
    <location>
        <begin position="65"/>
        <end position="86"/>
    </location>
</feature>
<evidence type="ECO:0000259" key="8">
    <source>
        <dbReference type="PROSITE" id="PS50893"/>
    </source>
</evidence>
<dbReference type="InterPro" id="IPR036640">
    <property type="entry name" value="ABC1_TM_sf"/>
</dbReference>
<dbReference type="SUPFAM" id="SSF90123">
    <property type="entry name" value="ABC transporter transmembrane region"/>
    <property type="match status" value="1"/>
</dbReference>
<evidence type="ECO:0000256" key="1">
    <source>
        <dbReference type="ARBA" id="ARBA00004651"/>
    </source>
</evidence>
<dbReference type="Pfam" id="PF00005">
    <property type="entry name" value="ABC_tran"/>
    <property type="match status" value="1"/>
</dbReference>
<feature type="transmembrane region" description="Helical" evidence="7">
    <location>
        <begin position="153"/>
        <end position="174"/>
    </location>
</feature>
<keyword evidence="4 10" id="KW-0067">ATP-binding</keyword>
<dbReference type="Proteomes" id="UP000216752">
    <property type="component" value="Chromosome"/>
</dbReference>
<keyword evidence="2 7" id="KW-0812">Transmembrane</keyword>
<dbReference type="InterPro" id="IPR017871">
    <property type="entry name" value="ABC_transporter-like_CS"/>
</dbReference>
<name>A0ABZ3IM75_9FIRM</name>
<keyword evidence="5 7" id="KW-1133">Transmembrane helix</keyword>
<dbReference type="InterPro" id="IPR003593">
    <property type="entry name" value="AAA+_ATPase"/>
</dbReference>
<keyword evidence="11" id="KW-1185">Reference proteome</keyword>
<dbReference type="PROSITE" id="PS50929">
    <property type="entry name" value="ABC_TM1F"/>
    <property type="match status" value="1"/>
</dbReference>
<sequence length="595" mass="65837">MNTLLSYMQELYAFCKLKLIVNLVLMVFLGLIEGGGVLLLIPLLSLAGIISGVPADGSWAFKVQGLFQVCGLAPTLPVVLGLYIVIIAGQSWLQRSQAICSVAIQQSFTSFLSIRLFRAIAYTRWLFLLSRAKADITHVLTTEVMRVGNGTHFFLQLLATGLIGIIQIGLAFLIAPGLTLFILGGGAVLFICSYPFIRQSRRMGLSISEFTRNLMFEVTEHLNGIKEVKSYGMEPVQIRNFATLRHTIERNFVRFTAVQSHTDFYYKVGAAVFISLFFYTAITFFKLNPQEFVLIVVIFARLWPRFSSFQVGLQYVVMMLPAFKAVLQLERCCLEEQELLLEEQLTTRLELTQGIEFRDVSFCYYAGRFNYAVDGVSVVLAAGTTTAFVGVSGSGKSTMVDLLLGLLTPERGGIFVDGRPLAQSLQVWRQSIGYVPQDSFLWNASIRANLQWACPEASESAMWETLGLAAVDEFVRSLPAGLDTVVGDRGVRLSGGERQRIVLARALLRKPSVLILDEATSSLDTENESRIQQALEDLHGKLTIVVIAHRLSTIRQADRIYVLEQGRVLEQGDYLSLSKNKGGRFAALASVSGTG</sequence>
<evidence type="ECO:0000256" key="5">
    <source>
        <dbReference type="ARBA" id="ARBA00022989"/>
    </source>
</evidence>
<proteinExistence type="predicted"/>
<feature type="transmembrane region" description="Helical" evidence="7">
    <location>
        <begin position="264"/>
        <end position="285"/>
    </location>
</feature>
<dbReference type="PANTHER" id="PTHR24221">
    <property type="entry name" value="ATP-BINDING CASSETTE SUB-FAMILY B"/>
    <property type="match status" value="1"/>
</dbReference>
<dbReference type="SMART" id="SM00382">
    <property type="entry name" value="AAA"/>
    <property type="match status" value="1"/>
</dbReference>
<keyword evidence="3" id="KW-0547">Nucleotide-binding</keyword>
<dbReference type="InterPro" id="IPR039421">
    <property type="entry name" value="Type_1_exporter"/>
</dbReference>